<dbReference type="GO" id="GO:0008483">
    <property type="term" value="F:transaminase activity"/>
    <property type="evidence" value="ECO:0007669"/>
    <property type="project" value="UniProtKB-KW"/>
</dbReference>
<gene>
    <name evidence="4" type="ORF">HH212_07555</name>
</gene>
<dbReference type="PIRSF" id="PIRSF000390">
    <property type="entry name" value="PLP_StrS"/>
    <property type="match status" value="1"/>
</dbReference>
<keyword evidence="5" id="KW-1185">Reference proteome</keyword>
<dbReference type="Gene3D" id="3.90.1150.10">
    <property type="entry name" value="Aspartate Aminotransferase, domain 1"/>
    <property type="match status" value="1"/>
</dbReference>
<dbReference type="Pfam" id="PF01041">
    <property type="entry name" value="DegT_DnrJ_EryC1"/>
    <property type="match status" value="1"/>
</dbReference>
<dbReference type="AlphaFoldDB" id="A0A7Z2VVJ0"/>
<evidence type="ECO:0000313" key="4">
    <source>
        <dbReference type="EMBL" id="QJD99894.1"/>
    </source>
</evidence>
<feature type="modified residue" description="N6-(pyridoxal phosphate)lysine" evidence="2">
    <location>
        <position position="178"/>
    </location>
</feature>
<dbReference type="InterPro" id="IPR015422">
    <property type="entry name" value="PyrdxlP-dep_Trfase_small"/>
</dbReference>
<dbReference type="SUPFAM" id="SSF53383">
    <property type="entry name" value="PLP-dependent transferases"/>
    <property type="match status" value="1"/>
</dbReference>
<evidence type="ECO:0000256" key="3">
    <source>
        <dbReference type="RuleBase" id="RU004508"/>
    </source>
</evidence>
<dbReference type="GO" id="GO:0030170">
    <property type="term" value="F:pyridoxal phosphate binding"/>
    <property type="evidence" value="ECO:0007669"/>
    <property type="project" value="TreeGrafter"/>
</dbReference>
<dbReference type="PANTHER" id="PTHR30244:SF42">
    <property type="entry name" value="UDP-2-ACETAMIDO-2-DEOXY-3-OXO-D-GLUCURONATE AMINOTRANSFERASE"/>
    <property type="match status" value="1"/>
</dbReference>
<reference evidence="4 5" key="1">
    <citation type="submission" date="2020-04" db="EMBL/GenBank/DDBJ databases">
        <title>Genome sequencing of novel species.</title>
        <authorList>
            <person name="Heo J."/>
            <person name="Kim S.-J."/>
            <person name="Kim J.-S."/>
            <person name="Hong S.-B."/>
            <person name="Kwon S.-W."/>
        </authorList>
    </citation>
    <scope>NUCLEOTIDE SEQUENCE [LARGE SCALE GENOMIC DNA]</scope>
    <source>
        <strain evidence="4 5">GN2-R2</strain>
    </source>
</reference>
<dbReference type="InterPro" id="IPR015424">
    <property type="entry name" value="PyrdxlP-dep_Trfase"/>
</dbReference>
<name>A0A7Z2VVJ0_9BURK</name>
<evidence type="ECO:0000256" key="1">
    <source>
        <dbReference type="PIRSR" id="PIRSR000390-1"/>
    </source>
</evidence>
<organism evidence="4 5">
    <name type="scientific">Massilia forsythiae</name>
    <dbReference type="NCBI Taxonomy" id="2728020"/>
    <lineage>
        <taxon>Bacteria</taxon>
        <taxon>Pseudomonadati</taxon>
        <taxon>Pseudomonadota</taxon>
        <taxon>Betaproteobacteria</taxon>
        <taxon>Burkholderiales</taxon>
        <taxon>Oxalobacteraceae</taxon>
        <taxon>Telluria group</taxon>
        <taxon>Massilia</taxon>
    </lineage>
</organism>
<evidence type="ECO:0000313" key="5">
    <source>
        <dbReference type="Proteomes" id="UP000502415"/>
    </source>
</evidence>
<evidence type="ECO:0000256" key="2">
    <source>
        <dbReference type="PIRSR" id="PIRSR000390-2"/>
    </source>
</evidence>
<dbReference type="Gene3D" id="3.40.640.10">
    <property type="entry name" value="Type I PLP-dependent aspartate aminotransferase-like (Major domain)"/>
    <property type="match status" value="1"/>
</dbReference>
<dbReference type="RefSeq" id="WP_169434843.1">
    <property type="nucleotide sequence ID" value="NZ_CP051685.1"/>
</dbReference>
<dbReference type="EMBL" id="CP051685">
    <property type="protein sequence ID" value="QJD99894.1"/>
    <property type="molecule type" value="Genomic_DNA"/>
</dbReference>
<sequence length="405" mass="44014">MSNTPVSPILPVTQSGPRVPLVPPLSGASLRHGGAVDRHPPSVLDAAHVRLVTSGRIAIGLALRELGVREGDSVLLPAYHSLSMVPPVLWRGATPRFYRVDAQARIDLVDVAALCDPSVKVLVATHYFGFPQDVSALRAFCDARGITLVEDCAHAFFGESAGKPLGSHGDYAIASSMKFFPMYEGGALVSNRHALDGVALRSAGKGFEAKAVLATLEYSFRYGRLAPIQALLALPMRAKDAVWRRIKAARPATAATALAPGSSDSDASFDTRWLDKRSSLFARQLLKRVSHARIVALRRRHYLRLQEALAGQPGCRPLFERLPDGVCPWLFPLLVDDADAVFERIKALGVPVVRFAETLWPGVDAARCPHSAYLSRHVLAFPCHQELRESEFAWMCSHIVKALAA</sequence>
<comment type="similarity">
    <text evidence="3">Belongs to the DegT/DnrJ/EryC1 family.</text>
</comment>
<proteinExistence type="inferred from homology"/>
<dbReference type="PANTHER" id="PTHR30244">
    <property type="entry name" value="TRANSAMINASE"/>
    <property type="match status" value="1"/>
</dbReference>
<protein>
    <submittedName>
        <fullName evidence="4">DegT/DnrJ/EryC1/StrS aminotransferase family protein</fullName>
    </submittedName>
</protein>
<keyword evidence="4" id="KW-0032">Aminotransferase</keyword>
<dbReference type="InterPro" id="IPR015421">
    <property type="entry name" value="PyrdxlP-dep_Trfase_major"/>
</dbReference>
<keyword evidence="2 3" id="KW-0663">Pyridoxal phosphate</keyword>
<accession>A0A7Z2VVJ0</accession>
<dbReference type="Proteomes" id="UP000502415">
    <property type="component" value="Chromosome"/>
</dbReference>
<dbReference type="KEGG" id="mfy:HH212_07555"/>
<feature type="active site" description="Proton acceptor" evidence="1">
    <location>
        <position position="178"/>
    </location>
</feature>
<keyword evidence="4" id="KW-0808">Transferase</keyword>
<dbReference type="InterPro" id="IPR000653">
    <property type="entry name" value="DegT/StrS_aminotransferase"/>
</dbReference>
<dbReference type="GO" id="GO:0000271">
    <property type="term" value="P:polysaccharide biosynthetic process"/>
    <property type="evidence" value="ECO:0007669"/>
    <property type="project" value="TreeGrafter"/>
</dbReference>